<protein>
    <submittedName>
        <fullName evidence="1">Uncharacterized protein</fullName>
    </submittedName>
</protein>
<accession>A0A1W1X6N6</accession>
<evidence type="ECO:0000313" key="1">
    <source>
        <dbReference type="EMBL" id="SMC19141.1"/>
    </source>
</evidence>
<dbReference type="EMBL" id="FWXF01000002">
    <property type="protein sequence ID" value="SMC19141.1"/>
    <property type="molecule type" value="Genomic_DNA"/>
</dbReference>
<organism evidence="1 2">
    <name type="scientific">Desulfacinum hydrothermale DSM 13146</name>
    <dbReference type="NCBI Taxonomy" id="1121390"/>
    <lineage>
        <taxon>Bacteria</taxon>
        <taxon>Pseudomonadati</taxon>
        <taxon>Thermodesulfobacteriota</taxon>
        <taxon>Syntrophobacteria</taxon>
        <taxon>Syntrophobacterales</taxon>
        <taxon>Syntrophobacteraceae</taxon>
        <taxon>Desulfacinum</taxon>
    </lineage>
</organism>
<evidence type="ECO:0000313" key="2">
    <source>
        <dbReference type="Proteomes" id="UP000192783"/>
    </source>
</evidence>
<proteinExistence type="predicted"/>
<name>A0A1W1X6N6_9BACT</name>
<dbReference type="AlphaFoldDB" id="A0A1W1X6N6"/>
<reference evidence="1 2" key="1">
    <citation type="submission" date="2017-04" db="EMBL/GenBank/DDBJ databases">
        <authorList>
            <person name="Afonso C.L."/>
            <person name="Miller P.J."/>
            <person name="Scott M.A."/>
            <person name="Spackman E."/>
            <person name="Goraichik I."/>
            <person name="Dimitrov K.M."/>
            <person name="Suarez D.L."/>
            <person name="Swayne D.E."/>
        </authorList>
    </citation>
    <scope>NUCLEOTIDE SEQUENCE [LARGE SCALE GENOMIC DNA]</scope>
    <source>
        <strain evidence="1 2">DSM 13146</strain>
    </source>
</reference>
<dbReference type="RefSeq" id="WP_084056171.1">
    <property type="nucleotide sequence ID" value="NZ_FWXF01000002.1"/>
</dbReference>
<gene>
    <name evidence="1" type="ORF">SAMN02746041_00619</name>
</gene>
<dbReference type="OrthoDB" id="5417890at2"/>
<sequence length="206" mass="23669">MSEYNAEQRNSLEAIAAGLARMCKEEVEALHRDIQPYLDFRARVDAFQEEYFSRLCAESCFVSGRSACCSFESIITFFADLVIAWLLADEKAKAGILKALESPFRSDRCVYLGPKGCILPLRPVSCALFFCSDAKEEIFFRWPKAKALLETLREEEKKFTWPDRPVLFDHIEAQFLRLGVDSRHMYFHKSPGLLLVKKEAGLWKPN</sequence>
<keyword evidence="2" id="KW-1185">Reference proteome</keyword>
<dbReference type="Proteomes" id="UP000192783">
    <property type="component" value="Unassembled WGS sequence"/>
</dbReference>